<name>A0A8S9RZI8_BRACR</name>
<sequence length="148" mass="16473">MDTRQKDKEKEKEKDLPPGERTPKVSGVDCGGRPGYADDPYGLVGTLNPSLGRFRDKVLGLGRTDLWSDLISRDQTWTVVKEIYREDSGHGKIIDSSVKILRHELWWIDLLIDLLSGSASPMAELGRASSLTPEEDVSFRLDACLLAC</sequence>
<gene>
    <name evidence="2" type="ORF">F2Q69_00030774</name>
</gene>
<evidence type="ECO:0000256" key="1">
    <source>
        <dbReference type="SAM" id="MobiDB-lite"/>
    </source>
</evidence>
<dbReference type="EMBL" id="QGKX02000088">
    <property type="protein sequence ID" value="KAF3586220.1"/>
    <property type="molecule type" value="Genomic_DNA"/>
</dbReference>
<proteinExistence type="predicted"/>
<organism evidence="2 3">
    <name type="scientific">Brassica cretica</name>
    <name type="common">Mustard</name>
    <dbReference type="NCBI Taxonomy" id="69181"/>
    <lineage>
        <taxon>Eukaryota</taxon>
        <taxon>Viridiplantae</taxon>
        <taxon>Streptophyta</taxon>
        <taxon>Embryophyta</taxon>
        <taxon>Tracheophyta</taxon>
        <taxon>Spermatophyta</taxon>
        <taxon>Magnoliopsida</taxon>
        <taxon>eudicotyledons</taxon>
        <taxon>Gunneridae</taxon>
        <taxon>Pentapetalae</taxon>
        <taxon>rosids</taxon>
        <taxon>malvids</taxon>
        <taxon>Brassicales</taxon>
        <taxon>Brassicaceae</taxon>
        <taxon>Brassiceae</taxon>
        <taxon>Brassica</taxon>
    </lineage>
</organism>
<evidence type="ECO:0000313" key="2">
    <source>
        <dbReference type="EMBL" id="KAF3586220.1"/>
    </source>
</evidence>
<dbReference type="AlphaFoldDB" id="A0A8S9RZI8"/>
<protein>
    <submittedName>
        <fullName evidence="2">Uncharacterized protein</fullName>
    </submittedName>
</protein>
<comment type="caution">
    <text evidence="2">The sequence shown here is derived from an EMBL/GenBank/DDBJ whole genome shotgun (WGS) entry which is preliminary data.</text>
</comment>
<dbReference type="Proteomes" id="UP000712600">
    <property type="component" value="Unassembled WGS sequence"/>
</dbReference>
<accession>A0A8S9RZI8</accession>
<reference evidence="2" key="1">
    <citation type="submission" date="2019-12" db="EMBL/GenBank/DDBJ databases">
        <title>Genome sequencing and annotation of Brassica cretica.</title>
        <authorList>
            <person name="Studholme D.J."/>
            <person name="Sarris P."/>
        </authorList>
    </citation>
    <scope>NUCLEOTIDE SEQUENCE</scope>
    <source>
        <strain evidence="2">PFS-109/04</strain>
        <tissue evidence="2">Leaf</tissue>
    </source>
</reference>
<feature type="compositionally biased region" description="Basic and acidic residues" evidence="1">
    <location>
        <begin position="1"/>
        <end position="23"/>
    </location>
</feature>
<evidence type="ECO:0000313" key="3">
    <source>
        <dbReference type="Proteomes" id="UP000712600"/>
    </source>
</evidence>
<feature type="region of interest" description="Disordered" evidence="1">
    <location>
        <begin position="1"/>
        <end position="33"/>
    </location>
</feature>